<evidence type="ECO:0000256" key="12">
    <source>
        <dbReference type="ARBA" id="ARBA00022840"/>
    </source>
</evidence>
<dbReference type="GO" id="GO:0005684">
    <property type="term" value="C:U2-type spliceosomal complex"/>
    <property type="evidence" value="ECO:0007669"/>
    <property type="project" value="TreeGrafter"/>
</dbReference>
<dbReference type="InterPro" id="IPR034393">
    <property type="entry name" value="TatSF1-like"/>
</dbReference>
<dbReference type="FunFam" id="1.10.510.10:FF:000571">
    <property type="entry name" value="Maternal embryonic leucine zipper kinase"/>
    <property type="match status" value="1"/>
</dbReference>
<accession>A0AAV4U582</accession>
<keyword evidence="7" id="KW-0507">mRNA processing</keyword>
<evidence type="ECO:0000256" key="16">
    <source>
        <dbReference type="ARBA" id="ARBA00023015"/>
    </source>
</evidence>
<evidence type="ECO:0000256" key="10">
    <source>
        <dbReference type="ARBA" id="ARBA00022741"/>
    </source>
</evidence>
<feature type="region of interest" description="Disordered" evidence="25">
    <location>
        <begin position="352"/>
        <end position="379"/>
    </location>
</feature>
<keyword evidence="29" id="KW-1185">Reference proteome</keyword>
<evidence type="ECO:0000256" key="19">
    <source>
        <dbReference type="ARBA" id="ARBA00023187"/>
    </source>
</evidence>
<proteinExistence type="inferred from homology"/>
<keyword evidence="16" id="KW-0805">Transcription regulation</keyword>
<keyword evidence="13" id="KW-0832">Ubl conjugation</keyword>
<reference evidence="28 29" key="1">
    <citation type="submission" date="2021-06" db="EMBL/GenBank/DDBJ databases">
        <title>Caerostris darwini draft genome.</title>
        <authorList>
            <person name="Kono N."/>
            <person name="Arakawa K."/>
        </authorList>
    </citation>
    <scope>NUCLEOTIDE SEQUENCE [LARGE SCALE GENOMIC DNA]</scope>
</reference>
<evidence type="ECO:0000256" key="2">
    <source>
        <dbReference type="ARBA" id="ARBA00004286"/>
    </source>
</evidence>
<evidence type="ECO:0000256" key="22">
    <source>
        <dbReference type="ARBA" id="ARBA00062124"/>
    </source>
</evidence>
<dbReference type="PANTHER" id="PTHR15608">
    <property type="entry name" value="SPLICING FACTOR U2AF-ASSOCIATED PROTEIN 2"/>
    <property type="match status" value="1"/>
</dbReference>
<comment type="caution">
    <text evidence="28">The sequence shown here is derived from an EMBL/GenBank/DDBJ whole genome shotgun (WGS) entry which is preliminary data.</text>
</comment>
<feature type="compositionally biased region" description="Basic and acidic residues" evidence="25">
    <location>
        <begin position="357"/>
        <end position="376"/>
    </location>
</feature>
<evidence type="ECO:0000256" key="23">
    <source>
        <dbReference type="ARBA" id="ARBA00073773"/>
    </source>
</evidence>
<comment type="similarity">
    <text evidence="3">Belongs to the HTATSF1 family.</text>
</comment>
<dbReference type="InterPro" id="IPR035979">
    <property type="entry name" value="RBD_domain_sf"/>
</dbReference>
<dbReference type="EMBL" id="BPLQ01010727">
    <property type="protein sequence ID" value="GIY52949.1"/>
    <property type="molecule type" value="Genomic_DNA"/>
</dbReference>
<keyword evidence="19" id="KW-0508">mRNA splicing</keyword>
<keyword evidence="20" id="KW-0234">DNA repair</keyword>
<evidence type="ECO:0000256" key="9">
    <source>
        <dbReference type="ARBA" id="ARBA00022737"/>
    </source>
</evidence>
<keyword evidence="9" id="KW-0677">Repeat</keyword>
<dbReference type="SMART" id="SM00220">
    <property type="entry name" value="S_TKc"/>
    <property type="match status" value="1"/>
</dbReference>
<evidence type="ECO:0000313" key="29">
    <source>
        <dbReference type="Proteomes" id="UP001054837"/>
    </source>
</evidence>
<dbReference type="Proteomes" id="UP001054837">
    <property type="component" value="Unassembled WGS sequence"/>
</dbReference>
<evidence type="ECO:0000256" key="11">
    <source>
        <dbReference type="ARBA" id="ARBA00022763"/>
    </source>
</evidence>
<keyword evidence="10" id="KW-0547">Nucleotide-binding</keyword>
<keyword evidence="14 24" id="KW-0694">RNA-binding</keyword>
<dbReference type="PROSITE" id="PS50102">
    <property type="entry name" value="RRM"/>
    <property type="match status" value="1"/>
</dbReference>
<dbReference type="Pfam" id="PF00069">
    <property type="entry name" value="Pkinase"/>
    <property type="match status" value="1"/>
</dbReference>
<evidence type="ECO:0000256" key="8">
    <source>
        <dbReference type="ARBA" id="ARBA00022728"/>
    </source>
</evidence>
<dbReference type="SUPFAM" id="SSF54928">
    <property type="entry name" value="RNA-binding domain, RBD"/>
    <property type="match status" value="1"/>
</dbReference>
<evidence type="ECO:0000256" key="4">
    <source>
        <dbReference type="ARBA" id="ARBA00022454"/>
    </source>
</evidence>
<comment type="subunit">
    <text evidence="22">Component of the 17S U2 SnRNP complex, a ribonucleoprotein complex that contains small nuclear RNA (snRNA) U2 and a number of specific proteins. Within the 17S U2 SnRNP complex, interacts (via UHM region) directly with SF3B1. Component of a complex which is at least composed of HTATSF1/Tat-SF1, the P-TEFb complex components CDK9 and CCNT1, RNA polymerase II, SUPT5H, and NCL/nucleolin. Interacts with GTF2F2/RAP30 and POLR2A. Interacts with TCERG1/CA150. Interacts with (poly-ADP-ribosylated) RPA1; promoting HTATSF1 recruitment to DNA damage sites. Interacts (when phosphorylated) with TOPBP1; promoting recruitment of TOPBP1 to DNA damage sites during S-phase.</text>
</comment>
<dbReference type="InterPro" id="IPR011009">
    <property type="entry name" value="Kinase-like_dom_sf"/>
</dbReference>
<feature type="region of interest" description="Disordered" evidence="25">
    <location>
        <begin position="631"/>
        <end position="705"/>
    </location>
</feature>
<dbReference type="GO" id="GO:0000398">
    <property type="term" value="P:mRNA splicing, via spliceosome"/>
    <property type="evidence" value="ECO:0007669"/>
    <property type="project" value="InterPro"/>
</dbReference>
<keyword evidence="6" id="KW-0597">Phosphoprotein</keyword>
<dbReference type="GO" id="GO:0005694">
    <property type="term" value="C:chromosome"/>
    <property type="evidence" value="ECO:0007669"/>
    <property type="project" value="UniProtKB-SubCell"/>
</dbReference>
<dbReference type="FunFam" id="3.30.70.330:FF:000105">
    <property type="entry name" value="HIV Tat-specific factor 1 homolog"/>
    <property type="match status" value="1"/>
</dbReference>
<evidence type="ECO:0000256" key="5">
    <source>
        <dbReference type="ARBA" id="ARBA00022499"/>
    </source>
</evidence>
<comment type="subcellular location">
    <subcellularLocation>
        <location evidence="2">Chromosome</location>
    </subcellularLocation>
    <subcellularLocation>
        <location evidence="1">Nucleus</location>
    </subcellularLocation>
</comment>
<feature type="domain" description="RRM" evidence="27">
    <location>
        <begin position="389"/>
        <end position="473"/>
    </location>
</feature>
<evidence type="ECO:0000259" key="26">
    <source>
        <dbReference type="PROSITE" id="PS50011"/>
    </source>
</evidence>
<sequence length="705" mass="81132">MHLGIQWILVGRKIDSGTFATVRYAEKTDTNGVLPLAVKIIDKSKASPVFTQKFLLRELEIWPRLRHRHIVQVERMFQIQDRIYIFMELAPGGSVIEYVQRYGAVDEDMARNWCKRMCQALRYCHKKGVAHRDLKCDNLLLDKDLQVKIGDFGFCCRSVDPWSGSHTFSDTYCGSSSYVAPEVIESQPYDPIAADIWSAGVCIYVILNNAMPFDDTNLTRMHEDQITKRWDFSPKVKKTLSQSAQNLVARMLEPMPAKRPSMDQVLNCSWMKMRSNFVILKQIMGDADFEQQLKLEELEKKKKELSESGVSDPDIYVDPKDGTIYEWDMEKKAYFPKIDDDFIVKYQSNYNYQPPAEETKDDTPDPDSKGEKRKASEPSWFEIDDAHNTKVYVSGLPLDITEQEFVDLMGKCGLILKDPATMKYKVRLYRENGQLKGDGLCCYIKIESVTLALDILDGYLYKGKKIHVERAKFQQKGDYDPSKKPKKLKAKEKEKMKKKQERLFEWGFEKLRGERSRHENTVIIKNMFDPKEFDEDPTLLLDYQKDIREECTSKCGEVKKVVIYDRNPEGVVAVTFATPEMADECINLMNGRWFASRQLTAETWDGKTKYKIVESAEERQKRIKSWDSFLEGKNSNSETNSQNKQIDSKRSVSSSEIDSKRSVSSSVYELAGDTDSSGDSDSEGKSKQSNQKSNGGFVTKNKKDF</sequence>
<dbReference type="AlphaFoldDB" id="A0AAV4U582"/>
<dbReference type="GO" id="GO:0004672">
    <property type="term" value="F:protein kinase activity"/>
    <property type="evidence" value="ECO:0007669"/>
    <property type="project" value="InterPro"/>
</dbReference>
<evidence type="ECO:0000259" key="27">
    <source>
        <dbReference type="PROSITE" id="PS50102"/>
    </source>
</evidence>
<dbReference type="GO" id="GO:0005524">
    <property type="term" value="F:ATP binding"/>
    <property type="evidence" value="ECO:0007669"/>
    <property type="project" value="UniProtKB-KW"/>
</dbReference>
<dbReference type="GO" id="GO:0006281">
    <property type="term" value="P:DNA repair"/>
    <property type="evidence" value="ECO:0007669"/>
    <property type="project" value="UniProtKB-KW"/>
</dbReference>
<evidence type="ECO:0000256" key="14">
    <source>
        <dbReference type="ARBA" id="ARBA00022884"/>
    </source>
</evidence>
<keyword evidence="11" id="KW-0227">DNA damage</keyword>
<evidence type="ECO:0000256" key="13">
    <source>
        <dbReference type="ARBA" id="ARBA00022843"/>
    </source>
</evidence>
<dbReference type="Gene3D" id="1.10.510.10">
    <property type="entry name" value="Transferase(Phosphotransferase) domain 1"/>
    <property type="match status" value="1"/>
</dbReference>
<dbReference type="InterPro" id="IPR008271">
    <property type="entry name" value="Ser/Thr_kinase_AS"/>
</dbReference>
<keyword evidence="15" id="KW-0007">Acetylation</keyword>
<organism evidence="28 29">
    <name type="scientific">Caerostris darwini</name>
    <dbReference type="NCBI Taxonomy" id="1538125"/>
    <lineage>
        <taxon>Eukaryota</taxon>
        <taxon>Metazoa</taxon>
        <taxon>Ecdysozoa</taxon>
        <taxon>Arthropoda</taxon>
        <taxon>Chelicerata</taxon>
        <taxon>Arachnida</taxon>
        <taxon>Araneae</taxon>
        <taxon>Araneomorphae</taxon>
        <taxon>Entelegynae</taxon>
        <taxon>Araneoidea</taxon>
        <taxon>Araneidae</taxon>
        <taxon>Caerostris</taxon>
    </lineage>
</organism>
<dbReference type="GO" id="GO:0005686">
    <property type="term" value="C:U2 snRNP"/>
    <property type="evidence" value="ECO:0007669"/>
    <property type="project" value="TreeGrafter"/>
</dbReference>
<dbReference type="CDD" id="cd12282">
    <property type="entry name" value="RRM2_TatSF1_like"/>
    <property type="match status" value="1"/>
</dbReference>
<protein>
    <recommendedName>
        <fullName evidence="23">17S U2 SnRNP complex component HTATSF1</fullName>
    </recommendedName>
</protein>
<keyword evidence="5" id="KW-1017">Isopeptide bond</keyword>
<dbReference type="FunFam" id="3.30.70.330:FF:000202">
    <property type="entry name" value="HIV Tat-specific factor 1"/>
    <property type="match status" value="1"/>
</dbReference>
<feature type="domain" description="Protein kinase" evidence="26">
    <location>
        <begin position="8"/>
        <end position="271"/>
    </location>
</feature>
<dbReference type="InterPro" id="IPR000504">
    <property type="entry name" value="RRM_dom"/>
</dbReference>
<evidence type="ECO:0000256" key="1">
    <source>
        <dbReference type="ARBA" id="ARBA00004123"/>
    </source>
</evidence>
<keyword evidence="12" id="KW-0067">ATP-binding</keyword>
<dbReference type="GO" id="GO:0003723">
    <property type="term" value="F:RNA binding"/>
    <property type="evidence" value="ECO:0007669"/>
    <property type="project" value="UniProtKB-UniRule"/>
</dbReference>
<keyword evidence="4" id="KW-0158">Chromosome</keyword>
<dbReference type="SMART" id="SM00360">
    <property type="entry name" value="RRM"/>
    <property type="match status" value="2"/>
</dbReference>
<dbReference type="Pfam" id="PF00076">
    <property type="entry name" value="RRM_1"/>
    <property type="match status" value="2"/>
</dbReference>
<dbReference type="PROSITE" id="PS50011">
    <property type="entry name" value="PROTEIN_KINASE_DOM"/>
    <property type="match status" value="1"/>
</dbReference>
<evidence type="ECO:0000256" key="7">
    <source>
        <dbReference type="ARBA" id="ARBA00022664"/>
    </source>
</evidence>
<keyword evidence="21" id="KW-0539">Nucleus</keyword>
<evidence type="ECO:0000256" key="20">
    <source>
        <dbReference type="ARBA" id="ARBA00023204"/>
    </source>
</evidence>
<dbReference type="PROSITE" id="PS00108">
    <property type="entry name" value="PROTEIN_KINASE_ST"/>
    <property type="match status" value="1"/>
</dbReference>
<evidence type="ECO:0000256" key="3">
    <source>
        <dbReference type="ARBA" id="ARBA00007747"/>
    </source>
</evidence>
<evidence type="ECO:0000256" key="6">
    <source>
        <dbReference type="ARBA" id="ARBA00022553"/>
    </source>
</evidence>
<dbReference type="Gene3D" id="3.30.70.330">
    <property type="match status" value="2"/>
</dbReference>
<evidence type="ECO:0000313" key="28">
    <source>
        <dbReference type="EMBL" id="GIY52949.1"/>
    </source>
</evidence>
<dbReference type="InterPro" id="IPR000719">
    <property type="entry name" value="Prot_kinase_dom"/>
</dbReference>
<keyword evidence="8" id="KW-0747">Spliceosome</keyword>
<dbReference type="InterPro" id="IPR034392">
    <property type="entry name" value="TatSF1-like_RRM1"/>
</dbReference>
<evidence type="ECO:0000256" key="21">
    <source>
        <dbReference type="ARBA" id="ARBA00023242"/>
    </source>
</evidence>
<name>A0AAV4U582_9ARAC</name>
<dbReference type="SUPFAM" id="SSF56112">
    <property type="entry name" value="Protein kinase-like (PK-like)"/>
    <property type="match status" value="1"/>
</dbReference>
<gene>
    <name evidence="28" type="primary">HTATSF1</name>
    <name evidence="28" type="ORF">CDAR_46661</name>
</gene>
<keyword evidence="18" id="KW-0804">Transcription</keyword>
<dbReference type="PANTHER" id="PTHR15608:SF0">
    <property type="entry name" value="HIV TAT-SPECIFIC FACTOR 1"/>
    <property type="match status" value="1"/>
</dbReference>
<keyword evidence="17" id="KW-0010">Activator</keyword>
<feature type="compositionally biased region" description="Polar residues" evidence="25">
    <location>
        <begin position="633"/>
        <end position="667"/>
    </location>
</feature>
<evidence type="ECO:0000256" key="15">
    <source>
        <dbReference type="ARBA" id="ARBA00022990"/>
    </source>
</evidence>
<dbReference type="InterPro" id="IPR012677">
    <property type="entry name" value="Nucleotide-bd_a/b_plait_sf"/>
</dbReference>
<evidence type="ECO:0000256" key="18">
    <source>
        <dbReference type="ARBA" id="ARBA00023163"/>
    </source>
</evidence>
<dbReference type="CDD" id="cd12281">
    <property type="entry name" value="RRM1_TatSF1_like"/>
    <property type="match status" value="1"/>
</dbReference>
<evidence type="ECO:0000256" key="25">
    <source>
        <dbReference type="SAM" id="MobiDB-lite"/>
    </source>
</evidence>
<evidence type="ECO:0000256" key="24">
    <source>
        <dbReference type="PROSITE-ProRule" id="PRU00176"/>
    </source>
</evidence>
<evidence type="ECO:0000256" key="17">
    <source>
        <dbReference type="ARBA" id="ARBA00023159"/>
    </source>
</evidence>